<dbReference type="Proteomes" id="UP000198656">
    <property type="component" value="Unassembled WGS sequence"/>
</dbReference>
<dbReference type="Gene3D" id="2.60.40.10">
    <property type="entry name" value="Immunoglobulins"/>
    <property type="match status" value="6"/>
</dbReference>
<keyword evidence="8" id="KW-1185">Reference proteome</keyword>
<feature type="domain" description="Carbohydrate binding X2" evidence="6">
    <location>
        <begin position="1288"/>
        <end position="1377"/>
    </location>
</feature>
<dbReference type="SUPFAM" id="SSF49373">
    <property type="entry name" value="Invasin/intimin cell-adhesion fragments"/>
    <property type="match status" value="1"/>
</dbReference>
<evidence type="ECO:0000256" key="1">
    <source>
        <dbReference type="ARBA" id="ARBA00022729"/>
    </source>
</evidence>
<keyword evidence="2" id="KW-0136">Cellulose degradation</keyword>
<dbReference type="InterPro" id="IPR005102">
    <property type="entry name" value="Carbo-bd_X2"/>
</dbReference>
<evidence type="ECO:0000313" key="7">
    <source>
        <dbReference type="EMBL" id="SDH92086.1"/>
    </source>
</evidence>
<dbReference type="SUPFAM" id="SSF81296">
    <property type="entry name" value="E set domains"/>
    <property type="match status" value="6"/>
</dbReference>
<evidence type="ECO:0000256" key="3">
    <source>
        <dbReference type="ARBA" id="ARBA00023277"/>
    </source>
</evidence>
<dbReference type="Gene3D" id="2.60.40.2700">
    <property type="match status" value="1"/>
</dbReference>
<evidence type="ECO:0000256" key="4">
    <source>
        <dbReference type="ARBA" id="ARBA00023326"/>
    </source>
</evidence>
<accession>A0A1G8GCN3</accession>
<dbReference type="CDD" id="cd01951">
    <property type="entry name" value="lectin_L-type"/>
    <property type="match status" value="1"/>
</dbReference>
<name>A0A1G8GCN3_9FIRM</name>
<dbReference type="Pfam" id="PF18483">
    <property type="entry name" value="Lectin_L-type_dom"/>
    <property type="match status" value="1"/>
</dbReference>
<dbReference type="InterPro" id="IPR056573">
    <property type="entry name" value="Lectin_L-type_dom"/>
</dbReference>
<dbReference type="SUPFAM" id="SSF49899">
    <property type="entry name" value="Concanavalin A-like lectins/glucanases"/>
    <property type="match status" value="1"/>
</dbReference>
<dbReference type="Gene3D" id="2.60.120.200">
    <property type="match status" value="1"/>
</dbReference>
<keyword evidence="3" id="KW-0119">Carbohydrate metabolism</keyword>
<organism evidence="7 8">
    <name type="scientific">Desulfosporosinus hippei DSM 8344</name>
    <dbReference type="NCBI Taxonomy" id="1121419"/>
    <lineage>
        <taxon>Bacteria</taxon>
        <taxon>Bacillati</taxon>
        <taxon>Bacillota</taxon>
        <taxon>Clostridia</taxon>
        <taxon>Eubacteriales</taxon>
        <taxon>Desulfitobacteriaceae</taxon>
        <taxon>Desulfosporosinus</taxon>
    </lineage>
</organism>
<dbReference type="Pfam" id="PF03442">
    <property type="entry name" value="CBM_X2"/>
    <property type="match status" value="6"/>
</dbReference>
<reference evidence="8" key="1">
    <citation type="submission" date="2016-10" db="EMBL/GenBank/DDBJ databases">
        <authorList>
            <person name="Varghese N."/>
            <person name="Submissions S."/>
        </authorList>
    </citation>
    <scope>NUCLEOTIDE SEQUENCE [LARGE SCALE GENOMIC DNA]</scope>
    <source>
        <strain evidence="8">DSM 8344</strain>
    </source>
</reference>
<sequence>MYTSLVQGLAILKKNKVLKTVSFLFLFMLIIAAVPAQVHAAAVPISVDQFTPANVAGDGGTSLLWKRANANTTSTGILRIVPNTGNQHGIVVRRSKVKLTGGFSTYFVMNMNGSKSALPADGLTFVVQSNPEPKVGNWGAGLGYQSVGKSLGVEFDIWKNTGWDVATSTGQYYYDPNANHVAIVKNGNNMHDPVNKDAIDDGTLTTGTVVTTGAGTALTRTNPGTLTLYKEDGTLDVNVWIDYDGTTLTATYGPSSTKTSSSNRVISKNVGNELNNQEVYVGFSGSTGGSNANVDIKKWYFTDTYDPDPVVPPTQGANSVGITLIPGSINPTAANFRVKDINNNDMLNQNVAVYIDDSTTPIATINTGTDGAQATYSIGTLAAGSHTIKGVAANGGASNSASFSIIIPITAIGPISGSPQVGAVLTAGALTPEGANASYQWQIASAVSGSYSNITGATGTTYIPVAADLAKFIRVVATGIGNYSGTVTSAPTQAIAAPPSLYISPSAATIPFGSKQQFEALFSNSASNAFDYSIFSGSSSDLLGIYGSSLTINGDIHTNNAFQSSSSNFNMTGTCEAVKTVNVWGSSINMKTPVENAAYIDMPDFSEIIKTQANAAGQSYVGNKNYSNTDINLSSPIYVTGNLTISGSRISGKGTIVATGDITISGSGISLANDASVCIYSKNGNITVSSSVATLNGIFYAPKGRIGVYASNETINGRLIGNTVQLSCSTLNITSSANDLLSIPASGPLPVTPVWSSSNPSVASISSDGEATGNGLGTCTITASYLFNNTTYHASAQLTVASQTAISPTTATFDKNPDNTSEGHYADVATTMTLYGATLGSIKNGSLNLTSGSDYTISGNIVTIKKAYLATQSIGTTNLTFTFSDGSTKTLTVSVSDSTPPTISPTTAKFDKNSANINPGHYADVATTMTLNAATLSSIKNGSVTLTANDYTISGSSVTIKKEYLAKQSVGTTSLTFTFSDGSTQTLTITVSDSRQPTISPTVATFDKNSASTNFANVSTTMTLYSASLGSIKNGSVTLTEGRDYNRSGSTVTILKEYLAAQSVGTTSLTFTFSDGSTQTLTVTVSDSTPTISPTTATFDKNTSNTSTGHYADITVTLTLKGSSLTSITNGSTTLNAGSDYTVSGSNVTLSTRYLSTLPTSEIPTNLTFTFSSGNMQVLGIAVSDSTPTISPTTATFDKNTSNTSTGHYADIQVTMTLKGSSLTSITNGNTILNAGIDYTVLGSNVTLSTMYLSTLPTSEIPMNLTFTFSSGNMQVLGITVSDSTPTISPTTATFDKNTSNTSTGHYADIQVTMTLKGSSLTSITNGSTILNAGIDYTVSGSDVTLSTTYLSTLPTSEIPTNLTFTFSTGNTQVLGITVSDSTPTLLLSNPSITTKSGDHKISILPNVPIQASVSFDLSGEANYLRMNFDESNAKVEITNIYHDNQRISLKKDSTDPKKLLPDTTFVSGRYTFDALITDVKEVTEEGNPLLIILTATAQNAKNPSAPDTSIKVDTSSLSLSINVGTAPPLH</sequence>
<dbReference type="EMBL" id="FNCP01000022">
    <property type="protein sequence ID" value="SDH92086.1"/>
    <property type="molecule type" value="Genomic_DNA"/>
</dbReference>
<feature type="domain" description="Carbohydrate binding X2" evidence="6">
    <location>
        <begin position="1092"/>
        <end position="1180"/>
    </location>
</feature>
<dbReference type="InterPro" id="IPR008964">
    <property type="entry name" value="Invasin/intimin_cell_adhesion"/>
</dbReference>
<keyword evidence="7" id="KW-0430">Lectin</keyword>
<dbReference type="InterPro" id="IPR014756">
    <property type="entry name" value="Ig_E-set"/>
</dbReference>
<gene>
    <name evidence="7" type="ORF">SAMN05443529_12211</name>
</gene>
<evidence type="ECO:0000313" key="8">
    <source>
        <dbReference type="Proteomes" id="UP000198656"/>
    </source>
</evidence>
<dbReference type="Gene3D" id="2.60.40.1080">
    <property type="match status" value="1"/>
</dbReference>
<feature type="domain" description="Carbohydrate binding X2" evidence="6">
    <location>
        <begin position="903"/>
        <end position="989"/>
    </location>
</feature>
<evidence type="ECO:0000256" key="5">
    <source>
        <dbReference type="SAM" id="SignalP"/>
    </source>
</evidence>
<evidence type="ECO:0000256" key="2">
    <source>
        <dbReference type="ARBA" id="ARBA00023001"/>
    </source>
</evidence>
<keyword evidence="4" id="KW-0624">Polysaccharide degradation</keyword>
<protein>
    <submittedName>
        <fullName evidence="7">Legume lectin domain-containing protein</fullName>
    </submittedName>
</protein>
<evidence type="ECO:0000259" key="6">
    <source>
        <dbReference type="Pfam" id="PF03442"/>
    </source>
</evidence>
<feature type="domain" description="Carbohydrate binding X2" evidence="6">
    <location>
        <begin position="806"/>
        <end position="893"/>
    </location>
</feature>
<dbReference type="STRING" id="1121419.SAMN05443529_12211"/>
<dbReference type="RefSeq" id="WP_092334807.1">
    <property type="nucleotide sequence ID" value="NZ_FNCP01000022.1"/>
</dbReference>
<feature type="chain" id="PRO_5011770071" evidence="5">
    <location>
        <begin position="41"/>
        <end position="1531"/>
    </location>
</feature>
<dbReference type="OrthoDB" id="3171015at2"/>
<dbReference type="InterPro" id="IPR013783">
    <property type="entry name" value="Ig-like_fold"/>
</dbReference>
<feature type="domain" description="Carbohydrate binding X2" evidence="6">
    <location>
        <begin position="999"/>
        <end position="1083"/>
    </location>
</feature>
<keyword evidence="1 5" id="KW-0732">Signal</keyword>
<proteinExistence type="predicted"/>
<feature type="domain" description="Carbohydrate binding X2" evidence="6">
    <location>
        <begin position="1190"/>
        <end position="1278"/>
    </location>
</feature>
<dbReference type="InterPro" id="IPR013320">
    <property type="entry name" value="ConA-like_dom_sf"/>
</dbReference>
<dbReference type="GO" id="GO:0030245">
    <property type="term" value="P:cellulose catabolic process"/>
    <property type="evidence" value="ECO:0007669"/>
    <property type="project" value="UniProtKB-KW"/>
</dbReference>
<feature type="signal peptide" evidence="5">
    <location>
        <begin position="1"/>
        <end position="40"/>
    </location>
</feature>
<dbReference type="GO" id="GO:0030246">
    <property type="term" value="F:carbohydrate binding"/>
    <property type="evidence" value="ECO:0007669"/>
    <property type="project" value="UniProtKB-KW"/>
</dbReference>